<proteinExistence type="predicted"/>
<evidence type="ECO:0000259" key="10">
    <source>
        <dbReference type="PROSITE" id="PS51007"/>
    </source>
</evidence>
<keyword evidence="5" id="KW-0574">Periplasm</keyword>
<gene>
    <name evidence="11" type="ORF">J2X31_002137</name>
</gene>
<evidence type="ECO:0000313" key="11">
    <source>
        <dbReference type="EMBL" id="MDR6968122.1"/>
    </source>
</evidence>
<keyword evidence="11" id="KW-0575">Peroxidase</keyword>
<accession>A0ABU1TR82</accession>
<reference evidence="11 12" key="1">
    <citation type="submission" date="2023-07" db="EMBL/GenBank/DDBJ databases">
        <title>Sorghum-associated microbial communities from plants grown in Nebraska, USA.</title>
        <authorList>
            <person name="Schachtman D."/>
        </authorList>
    </citation>
    <scope>NUCLEOTIDE SEQUENCE [LARGE SCALE GENOMIC DNA]</scope>
    <source>
        <strain evidence="11 12">3773</strain>
    </source>
</reference>
<dbReference type="Pfam" id="PF03150">
    <property type="entry name" value="CCP_MauG"/>
    <property type="match status" value="1"/>
</dbReference>
<dbReference type="PROSITE" id="PS51007">
    <property type="entry name" value="CYTC"/>
    <property type="match status" value="1"/>
</dbReference>
<name>A0ABU1TR82_9FLAO</name>
<evidence type="ECO:0000256" key="4">
    <source>
        <dbReference type="ARBA" id="ARBA00022729"/>
    </source>
</evidence>
<evidence type="ECO:0000256" key="7">
    <source>
        <dbReference type="ARBA" id="ARBA00023004"/>
    </source>
</evidence>
<keyword evidence="3 8" id="KW-0479">Metal-binding</keyword>
<feature type="signal peptide" evidence="9">
    <location>
        <begin position="1"/>
        <end position="24"/>
    </location>
</feature>
<keyword evidence="6 11" id="KW-0560">Oxidoreductase</keyword>
<keyword evidence="2 8" id="KW-0349">Heme</keyword>
<dbReference type="InterPro" id="IPR004852">
    <property type="entry name" value="Di-haem_cyt_c_peroxidsae"/>
</dbReference>
<comment type="caution">
    <text evidence="11">The sequence shown here is derived from an EMBL/GenBank/DDBJ whole genome shotgun (WGS) entry which is preliminary data.</text>
</comment>
<keyword evidence="7 8" id="KW-0408">Iron</keyword>
<evidence type="ECO:0000313" key="12">
    <source>
        <dbReference type="Proteomes" id="UP001255185"/>
    </source>
</evidence>
<dbReference type="InterPro" id="IPR026259">
    <property type="entry name" value="MauG/Cytc_peroxidase"/>
</dbReference>
<evidence type="ECO:0000256" key="3">
    <source>
        <dbReference type="ARBA" id="ARBA00022723"/>
    </source>
</evidence>
<keyword evidence="4 9" id="KW-0732">Signal</keyword>
<dbReference type="EMBL" id="JAVDVI010000008">
    <property type="protein sequence ID" value="MDR6968122.1"/>
    <property type="molecule type" value="Genomic_DNA"/>
</dbReference>
<dbReference type="Proteomes" id="UP001255185">
    <property type="component" value="Unassembled WGS sequence"/>
</dbReference>
<evidence type="ECO:0000256" key="9">
    <source>
        <dbReference type="SAM" id="SignalP"/>
    </source>
</evidence>
<evidence type="ECO:0000256" key="8">
    <source>
        <dbReference type="PROSITE-ProRule" id="PRU00433"/>
    </source>
</evidence>
<feature type="chain" id="PRO_5045528384" evidence="9">
    <location>
        <begin position="25"/>
        <end position="355"/>
    </location>
</feature>
<dbReference type="InterPro" id="IPR036909">
    <property type="entry name" value="Cyt_c-like_dom_sf"/>
</dbReference>
<dbReference type="SUPFAM" id="SSF46626">
    <property type="entry name" value="Cytochrome c"/>
    <property type="match status" value="2"/>
</dbReference>
<dbReference type="InterPro" id="IPR051395">
    <property type="entry name" value="Cytochrome_c_Peroxidase/MauG"/>
</dbReference>
<sequence length="355" mass="40023">MTLFFQRIKHIAWICLLVMMTSCSNEEDYASIPENSPYDFEIPSNFPDLQQDIANNYPTKYGVALGQKLFYDARLSKDNTISCAFCHEQSSAFTHHGHDFSHGINNQIGNRNAPAIQNMAFQSDYFYDGASNSIEMLSIVPIHNPIEMDETLPGIAEKLKQDAEYVRLFGGAFENKQISSANILKALAQFMTVMISADSRYDKYVRNEMGGDLNTQELQGLSLFQNNCASCHATDIFTDNSFRNNGLPPNPNLNDLGRETVTGFPNDRYKFKVPSLRNVALTAPYMHDGRFGSLQSVLNFYSNGVQNTQNLDPLMQQHSALGIPLSQEEKEAIIAFLKTLTDEKFISNPEFYHQT</sequence>
<feature type="domain" description="Cytochrome c" evidence="10">
    <location>
        <begin position="215"/>
        <end position="341"/>
    </location>
</feature>
<dbReference type="GO" id="GO:0004130">
    <property type="term" value="F:cytochrome-c peroxidase activity"/>
    <property type="evidence" value="ECO:0007669"/>
    <property type="project" value="UniProtKB-EC"/>
</dbReference>
<dbReference type="Pfam" id="PF00034">
    <property type="entry name" value="Cytochrom_C"/>
    <property type="match status" value="1"/>
</dbReference>
<dbReference type="RefSeq" id="WP_310026568.1">
    <property type="nucleotide sequence ID" value="NZ_JAVDVI010000008.1"/>
</dbReference>
<dbReference type="PANTHER" id="PTHR30600">
    <property type="entry name" value="CYTOCHROME C PEROXIDASE-RELATED"/>
    <property type="match status" value="1"/>
</dbReference>
<evidence type="ECO:0000256" key="1">
    <source>
        <dbReference type="ARBA" id="ARBA00004418"/>
    </source>
</evidence>
<evidence type="ECO:0000256" key="2">
    <source>
        <dbReference type="ARBA" id="ARBA00022617"/>
    </source>
</evidence>
<dbReference type="Gene3D" id="1.10.760.10">
    <property type="entry name" value="Cytochrome c-like domain"/>
    <property type="match status" value="2"/>
</dbReference>
<dbReference type="PROSITE" id="PS51257">
    <property type="entry name" value="PROKAR_LIPOPROTEIN"/>
    <property type="match status" value="1"/>
</dbReference>
<evidence type="ECO:0000256" key="5">
    <source>
        <dbReference type="ARBA" id="ARBA00022764"/>
    </source>
</evidence>
<organism evidence="11 12">
    <name type="scientific">Flavobacterium arsenatis</name>
    <dbReference type="NCBI Taxonomy" id="1484332"/>
    <lineage>
        <taxon>Bacteria</taxon>
        <taxon>Pseudomonadati</taxon>
        <taxon>Bacteroidota</taxon>
        <taxon>Flavobacteriia</taxon>
        <taxon>Flavobacteriales</taxon>
        <taxon>Flavobacteriaceae</taxon>
        <taxon>Flavobacterium</taxon>
    </lineage>
</organism>
<dbReference type="PIRSF" id="PIRSF000294">
    <property type="entry name" value="Cytochrome-c_peroxidase"/>
    <property type="match status" value="1"/>
</dbReference>
<evidence type="ECO:0000256" key="6">
    <source>
        <dbReference type="ARBA" id="ARBA00023002"/>
    </source>
</evidence>
<keyword evidence="12" id="KW-1185">Reference proteome</keyword>
<dbReference type="InterPro" id="IPR009056">
    <property type="entry name" value="Cyt_c-like_dom"/>
</dbReference>
<comment type="subcellular location">
    <subcellularLocation>
        <location evidence="1">Periplasm</location>
    </subcellularLocation>
</comment>
<protein>
    <submittedName>
        <fullName evidence="11">Cytochrome c peroxidase</fullName>
        <ecNumber evidence="11">1.11.1.5</ecNumber>
    </submittedName>
</protein>
<dbReference type="EC" id="1.11.1.5" evidence="11"/>